<reference evidence="3" key="1">
    <citation type="submission" date="2016-10" db="EMBL/GenBank/DDBJ databases">
        <authorList>
            <person name="Varghese N."/>
            <person name="Submissions S."/>
        </authorList>
    </citation>
    <scope>NUCLEOTIDE SEQUENCE [LARGE SCALE GENOMIC DNA]</scope>
    <source>
        <strain evidence="3">CGMCC 1.11022</strain>
    </source>
</reference>
<evidence type="ECO:0000313" key="2">
    <source>
        <dbReference type="EMBL" id="SDI14790.1"/>
    </source>
</evidence>
<feature type="region of interest" description="Disordered" evidence="1">
    <location>
        <begin position="143"/>
        <end position="176"/>
    </location>
</feature>
<proteinExistence type="predicted"/>
<dbReference type="AlphaFoldDB" id="A0A1G8I8A6"/>
<protein>
    <submittedName>
        <fullName evidence="2">Uncharacterized protein</fullName>
    </submittedName>
</protein>
<dbReference type="Proteomes" id="UP000198894">
    <property type="component" value="Unassembled WGS sequence"/>
</dbReference>
<feature type="region of interest" description="Disordered" evidence="1">
    <location>
        <begin position="68"/>
        <end position="87"/>
    </location>
</feature>
<accession>A0A1G8I8A6</accession>
<sequence>MQIAPIGALEATLANLTTSMASQQQITAGTTAQPGNRMVGANQEKHDAAKVSMPERGDVAARAGQQVAQASSGANPAMAGQSSKLEKTEPIAEHKLFDYLAEVEKAGGGALTDPSALFGSAVQSLEGTMQQVQKALGQVNAPQANAETATMQDGAGKTAPSGKTPSGKEDENATAKNAEQLLERSISVMWAAANLEVVTSSVTAVTSSTSTLIKQQ</sequence>
<name>A0A1G8I8A6_9HYPH</name>
<dbReference type="EMBL" id="FNEE01000001">
    <property type="protein sequence ID" value="SDI14790.1"/>
    <property type="molecule type" value="Genomic_DNA"/>
</dbReference>
<evidence type="ECO:0000313" key="3">
    <source>
        <dbReference type="Proteomes" id="UP000198894"/>
    </source>
</evidence>
<keyword evidence="3" id="KW-1185">Reference proteome</keyword>
<dbReference type="RefSeq" id="WP_091590155.1">
    <property type="nucleotide sequence ID" value="NZ_FNEE01000001.1"/>
</dbReference>
<gene>
    <name evidence="2" type="ORF">SAMN05428953_101282</name>
</gene>
<evidence type="ECO:0000256" key="1">
    <source>
        <dbReference type="SAM" id="MobiDB-lite"/>
    </source>
</evidence>
<organism evidence="2 3">
    <name type="scientific">Mesorhizobium muleiense</name>
    <dbReference type="NCBI Taxonomy" id="1004279"/>
    <lineage>
        <taxon>Bacteria</taxon>
        <taxon>Pseudomonadati</taxon>
        <taxon>Pseudomonadota</taxon>
        <taxon>Alphaproteobacteria</taxon>
        <taxon>Hyphomicrobiales</taxon>
        <taxon>Phyllobacteriaceae</taxon>
        <taxon>Mesorhizobium</taxon>
    </lineage>
</organism>